<comment type="subcellular location">
    <subcellularLocation>
        <location evidence="1">Secreted</location>
    </subcellularLocation>
</comment>
<sequence>MTQAIPILMYHSLAIKKKGTVLRSIHVPPKRFCNHMKMLKILGYKALSMKQLAPYLRGEKQGKVVGLTFDDGYLNNLTHAAPLLQRLGFSSTLYVVSDLIGQHNVWDKHKSIDSNPLMNEQEIKQWLSYGQDIGAHTKNHVHLDKISEPDADIEISGCKQTLESMFQTEVSDFCYPYGHFNQHNIEQVKAAGYKTATTTIRGRANYNGVYSDLFTLPRVFIPYHTWPLRFYQKSFSAYEDRRVHKS</sequence>
<proteinExistence type="predicted"/>
<protein>
    <submittedName>
        <fullName evidence="4">Polysaccharide deacetylase family protein</fullName>
    </submittedName>
</protein>
<dbReference type="EMBL" id="JABBPG010000001">
    <property type="protein sequence ID" value="NOU49344.1"/>
    <property type="molecule type" value="Genomic_DNA"/>
</dbReference>
<dbReference type="GO" id="GO:0005975">
    <property type="term" value="P:carbohydrate metabolic process"/>
    <property type="evidence" value="ECO:0007669"/>
    <property type="project" value="InterPro"/>
</dbReference>
<evidence type="ECO:0000256" key="1">
    <source>
        <dbReference type="ARBA" id="ARBA00004613"/>
    </source>
</evidence>
<keyword evidence="2" id="KW-0732">Signal</keyword>
<evidence type="ECO:0000313" key="5">
    <source>
        <dbReference type="Proteomes" id="UP000586305"/>
    </source>
</evidence>
<dbReference type="PROSITE" id="PS51677">
    <property type="entry name" value="NODB"/>
    <property type="match status" value="1"/>
</dbReference>
<evidence type="ECO:0000256" key="2">
    <source>
        <dbReference type="ARBA" id="ARBA00022729"/>
    </source>
</evidence>
<dbReference type="InterPro" id="IPR011330">
    <property type="entry name" value="Glyco_hydro/deAcase_b/a-brl"/>
</dbReference>
<dbReference type="CDD" id="cd10918">
    <property type="entry name" value="CE4_NodB_like_5s_6s"/>
    <property type="match status" value="1"/>
</dbReference>
<dbReference type="GO" id="GO:0005576">
    <property type="term" value="C:extracellular region"/>
    <property type="evidence" value="ECO:0007669"/>
    <property type="project" value="UniProtKB-SubCell"/>
</dbReference>
<dbReference type="Pfam" id="PF01522">
    <property type="entry name" value="Polysacc_deac_1"/>
    <property type="match status" value="1"/>
</dbReference>
<keyword evidence="5" id="KW-1185">Reference proteome</keyword>
<accession>A0A849VBI3</accession>
<reference evidence="4 5" key="1">
    <citation type="submission" date="2020-04" db="EMBL/GenBank/DDBJ databases">
        <title>Pseudoalteromonas caenipelagi sp. nov., isolated from a tidal flat.</title>
        <authorList>
            <person name="Park S."/>
            <person name="Yoon J.-H."/>
        </authorList>
    </citation>
    <scope>NUCLEOTIDE SEQUENCE [LARGE SCALE GENOMIC DNA]</scope>
    <source>
        <strain evidence="4 5">JBTF-M23</strain>
    </source>
</reference>
<dbReference type="PANTHER" id="PTHR34216:SF3">
    <property type="entry name" value="POLY-BETA-1,6-N-ACETYL-D-GLUCOSAMINE N-DEACETYLASE"/>
    <property type="match status" value="1"/>
</dbReference>
<dbReference type="InterPro" id="IPR002509">
    <property type="entry name" value="NODB_dom"/>
</dbReference>
<gene>
    <name evidence="4" type="ORF">HG263_02120</name>
</gene>
<feature type="domain" description="NodB homology" evidence="3">
    <location>
        <begin position="63"/>
        <end position="246"/>
    </location>
</feature>
<evidence type="ECO:0000259" key="3">
    <source>
        <dbReference type="PROSITE" id="PS51677"/>
    </source>
</evidence>
<evidence type="ECO:0000313" key="4">
    <source>
        <dbReference type="EMBL" id="NOU49344.1"/>
    </source>
</evidence>
<dbReference type="GO" id="GO:0016810">
    <property type="term" value="F:hydrolase activity, acting on carbon-nitrogen (but not peptide) bonds"/>
    <property type="evidence" value="ECO:0007669"/>
    <property type="project" value="InterPro"/>
</dbReference>
<dbReference type="InterPro" id="IPR051398">
    <property type="entry name" value="Polysacch_Deacetylase"/>
</dbReference>
<organism evidence="4 5">
    <name type="scientific">Pseudoalteromonas caenipelagi</name>
    <dbReference type="NCBI Taxonomy" id="2726988"/>
    <lineage>
        <taxon>Bacteria</taxon>
        <taxon>Pseudomonadati</taxon>
        <taxon>Pseudomonadota</taxon>
        <taxon>Gammaproteobacteria</taxon>
        <taxon>Alteromonadales</taxon>
        <taxon>Pseudoalteromonadaceae</taxon>
        <taxon>Pseudoalteromonas</taxon>
    </lineage>
</organism>
<comment type="caution">
    <text evidence="4">The sequence shown here is derived from an EMBL/GenBank/DDBJ whole genome shotgun (WGS) entry which is preliminary data.</text>
</comment>
<dbReference type="Proteomes" id="UP000586305">
    <property type="component" value="Unassembled WGS sequence"/>
</dbReference>
<dbReference type="Gene3D" id="3.20.20.370">
    <property type="entry name" value="Glycoside hydrolase/deacetylase"/>
    <property type="match status" value="1"/>
</dbReference>
<name>A0A849VBI3_9GAMM</name>
<dbReference type="AlphaFoldDB" id="A0A849VBI3"/>
<dbReference type="SUPFAM" id="SSF88713">
    <property type="entry name" value="Glycoside hydrolase/deacetylase"/>
    <property type="match status" value="1"/>
</dbReference>
<dbReference type="RefSeq" id="WP_171624430.1">
    <property type="nucleotide sequence ID" value="NZ_JABBPG010000001.1"/>
</dbReference>
<dbReference type="PANTHER" id="PTHR34216">
    <property type="match status" value="1"/>
</dbReference>